<organism evidence="1">
    <name type="scientific">Microcystis aeruginosa (strain PCC 7806)</name>
    <dbReference type="NCBI Taxonomy" id="267872"/>
    <lineage>
        <taxon>Bacteria</taxon>
        <taxon>Bacillati</taxon>
        <taxon>Cyanobacteriota</taxon>
        <taxon>Cyanophyceae</taxon>
        <taxon>Oscillatoriophycideae</taxon>
        <taxon>Chroococcales</taxon>
        <taxon>Microcystaceae</taxon>
        <taxon>Microcystis</taxon>
    </lineage>
</organism>
<protein>
    <submittedName>
        <fullName evidence="1">Similarity. Hypothetical start</fullName>
    </submittedName>
</protein>
<name>A8YCC3_MICA7</name>
<gene>
    <name evidence="1" type="ORF">IPF_3682</name>
</gene>
<sequence>MITQTIKLNFLVDDGKNLTNLAKRKTPGSKGVKWFRIAGVMEADSNRLEIHLLLSISHLSK</sequence>
<accession>A8YCC3</accession>
<dbReference type="EMBL" id="AM778912">
    <property type="protein sequence ID" value="CAO89161.1"/>
    <property type="molecule type" value="Genomic_DNA"/>
</dbReference>
<proteinExistence type="predicted"/>
<reference evidence="1" key="1">
    <citation type="submission" date="2007-08" db="EMBL/GenBank/DDBJ databases">
        <authorList>
            <person name="Frangeul L."/>
        </authorList>
    </citation>
    <scope>NUCLEOTIDE SEQUENCE</scope>
    <source>
        <strain evidence="1">PCC 7806</strain>
    </source>
</reference>
<dbReference type="AlphaFoldDB" id="A8YCC3"/>
<evidence type="ECO:0000313" key="1">
    <source>
        <dbReference type="EMBL" id="CAO89161.1"/>
    </source>
</evidence>